<organism evidence="1 2">
    <name type="scientific">Sphaerobolus stellatus (strain SS14)</name>
    <dbReference type="NCBI Taxonomy" id="990650"/>
    <lineage>
        <taxon>Eukaryota</taxon>
        <taxon>Fungi</taxon>
        <taxon>Dikarya</taxon>
        <taxon>Basidiomycota</taxon>
        <taxon>Agaricomycotina</taxon>
        <taxon>Agaricomycetes</taxon>
        <taxon>Phallomycetidae</taxon>
        <taxon>Geastrales</taxon>
        <taxon>Sphaerobolaceae</taxon>
        <taxon>Sphaerobolus</taxon>
    </lineage>
</organism>
<proteinExistence type="predicted"/>
<keyword evidence="2" id="KW-1185">Reference proteome</keyword>
<dbReference type="EMBL" id="KN837245">
    <property type="protein sequence ID" value="KIJ31274.1"/>
    <property type="molecule type" value="Genomic_DNA"/>
</dbReference>
<protein>
    <submittedName>
        <fullName evidence="1">Uncharacterized protein</fullName>
    </submittedName>
</protein>
<name>A0A0C9U9Q3_SPHS4</name>
<dbReference type="Proteomes" id="UP000054279">
    <property type="component" value="Unassembled WGS sequence"/>
</dbReference>
<dbReference type="AlphaFoldDB" id="A0A0C9U9Q3"/>
<accession>A0A0C9U9Q3</accession>
<sequence length="97" mass="9417">MQLLSYIIDIVQVYSAFTAIGAGAAASAAFACTARAVGSVGTSLAGAASFGAAALLALGLSSGADAVWVVVAGAGHHVRVCCSVVGGVRDSFILNCL</sequence>
<dbReference type="HOGENOM" id="CLU_2348039_0_0_1"/>
<evidence type="ECO:0000313" key="1">
    <source>
        <dbReference type="EMBL" id="KIJ31274.1"/>
    </source>
</evidence>
<gene>
    <name evidence="1" type="ORF">M422DRAFT_36288</name>
</gene>
<evidence type="ECO:0000313" key="2">
    <source>
        <dbReference type="Proteomes" id="UP000054279"/>
    </source>
</evidence>
<reference evidence="1 2" key="1">
    <citation type="submission" date="2014-06" db="EMBL/GenBank/DDBJ databases">
        <title>Evolutionary Origins and Diversification of the Mycorrhizal Mutualists.</title>
        <authorList>
            <consortium name="DOE Joint Genome Institute"/>
            <consortium name="Mycorrhizal Genomics Consortium"/>
            <person name="Kohler A."/>
            <person name="Kuo A."/>
            <person name="Nagy L.G."/>
            <person name="Floudas D."/>
            <person name="Copeland A."/>
            <person name="Barry K.W."/>
            <person name="Cichocki N."/>
            <person name="Veneault-Fourrey C."/>
            <person name="LaButti K."/>
            <person name="Lindquist E.A."/>
            <person name="Lipzen A."/>
            <person name="Lundell T."/>
            <person name="Morin E."/>
            <person name="Murat C."/>
            <person name="Riley R."/>
            <person name="Ohm R."/>
            <person name="Sun H."/>
            <person name="Tunlid A."/>
            <person name="Henrissat B."/>
            <person name="Grigoriev I.V."/>
            <person name="Hibbett D.S."/>
            <person name="Martin F."/>
        </authorList>
    </citation>
    <scope>NUCLEOTIDE SEQUENCE [LARGE SCALE GENOMIC DNA]</scope>
    <source>
        <strain evidence="1 2">SS14</strain>
    </source>
</reference>